<sequence>MAHEADEGPGDFDALREAVDAAVDPAGPLEWGSVMRAAWFGVDPDPDAPAPRDIVDRGRLGHPDDQDSG</sequence>
<evidence type="ECO:0000313" key="3">
    <source>
        <dbReference type="Proteomes" id="UP001595909"/>
    </source>
</evidence>
<dbReference type="EMBL" id="JBHSIM010000045">
    <property type="protein sequence ID" value="MFC4835007.1"/>
    <property type="molecule type" value="Genomic_DNA"/>
</dbReference>
<dbReference type="RefSeq" id="WP_274187470.1">
    <property type="nucleotide sequence ID" value="NZ_BAABHN010000045.1"/>
</dbReference>
<reference evidence="3" key="1">
    <citation type="journal article" date="2019" name="Int. J. Syst. Evol. Microbiol.">
        <title>The Global Catalogue of Microorganisms (GCM) 10K type strain sequencing project: providing services to taxonomists for standard genome sequencing and annotation.</title>
        <authorList>
            <consortium name="The Broad Institute Genomics Platform"/>
            <consortium name="The Broad Institute Genome Sequencing Center for Infectious Disease"/>
            <person name="Wu L."/>
            <person name="Ma J."/>
        </authorList>
    </citation>
    <scope>NUCLEOTIDE SEQUENCE [LARGE SCALE GENOMIC DNA]</scope>
    <source>
        <strain evidence="3">CCUG 50347</strain>
    </source>
</reference>
<proteinExistence type="predicted"/>
<keyword evidence="3" id="KW-1185">Reference proteome</keyword>
<feature type="compositionally biased region" description="Basic and acidic residues" evidence="1">
    <location>
        <begin position="53"/>
        <end position="69"/>
    </location>
</feature>
<dbReference type="Proteomes" id="UP001595909">
    <property type="component" value="Unassembled WGS sequence"/>
</dbReference>
<protein>
    <submittedName>
        <fullName evidence="2">Uncharacterized protein</fullName>
    </submittedName>
</protein>
<evidence type="ECO:0000256" key="1">
    <source>
        <dbReference type="SAM" id="MobiDB-lite"/>
    </source>
</evidence>
<comment type="caution">
    <text evidence="2">The sequence shown here is derived from an EMBL/GenBank/DDBJ whole genome shotgun (WGS) entry which is preliminary data.</text>
</comment>
<organism evidence="2 3">
    <name type="scientific">Actinomycetospora chibensis</name>
    <dbReference type="NCBI Taxonomy" id="663606"/>
    <lineage>
        <taxon>Bacteria</taxon>
        <taxon>Bacillati</taxon>
        <taxon>Actinomycetota</taxon>
        <taxon>Actinomycetes</taxon>
        <taxon>Pseudonocardiales</taxon>
        <taxon>Pseudonocardiaceae</taxon>
        <taxon>Actinomycetospora</taxon>
    </lineage>
</organism>
<gene>
    <name evidence="2" type="ORF">ACFPEL_21535</name>
</gene>
<name>A0ABV9RPF5_9PSEU</name>
<evidence type="ECO:0000313" key="2">
    <source>
        <dbReference type="EMBL" id="MFC4835007.1"/>
    </source>
</evidence>
<accession>A0ABV9RPF5</accession>
<feature type="region of interest" description="Disordered" evidence="1">
    <location>
        <begin position="40"/>
        <end position="69"/>
    </location>
</feature>